<feature type="transmembrane region" description="Helical" evidence="2">
    <location>
        <begin position="426"/>
        <end position="446"/>
    </location>
</feature>
<evidence type="ECO:0000256" key="1">
    <source>
        <dbReference type="SAM" id="Coils"/>
    </source>
</evidence>
<evidence type="ECO:0000256" key="2">
    <source>
        <dbReference type="SAM" id="Phobius"/>
    </source>
</evidence>
<accession>A0A7W5JUF1</accession>
<gene>
    <name evidence="3" type="ORF">FHX39_001488</name>
</gene>
<evidence type="ECO:0000313" key="3">
    <source>
        <dbReference type="EMBL" id="MBB3326544.1"/>
    </source>
</evidence>
<feature type="coiled-coil region" evidence="1">
    <location>
        <begin position="452"/>
        <end position="486"/>
    </location>
</feature>
<sequence>MPDDWSWFFSSEYGRDRMLREEVEGLQASASASSAQSARLSSQLRTLQGSIESRLQALSTAFDAYVELGDVREQLAAHPDTSAVRRDVLRALTVLEQRGVPEPVDGRDVDYWLVDAANEVLRLASTSGVADVAPTPGTSQEHETFVVAALGWLGHGDRVAARVAPLLVGDGALAAPQVLLWRAATHGLYGDVLGTVRESWGTDLDLGGSTWDAFAQRAAGSAEPVAVLRRFQEVLDGTWTPDVAPTATADAVPSKDAPPTDDRAALRRLLDALVGAGLGDERALLERARVLRARIEDPGAVEADPQAEPPRTSTTDLVQQALLDPGTTSDARRRLAAWARPGLEAAAQEIGVRVAAEQPGPVVASTPLGQVEVGTDGADPARLAQLDVLADQRWATPRSRVLVPGVLAGVALVVGLVLLAMELGALGVFLLVVAVVAGGLTLRELFRARTRRRELADARQRVQQKVAEAREVAVAARQAAQEKKAQVAGLARAVVESGTPAGPDLR</sequence>
<protein>
    <submittedName>
        <fullName evidence="3">Uncharacterized protein</fullName>
    </submittedName>
</protein>
<reference evidence="3 4" key="1">
    <citation type="submission" date="2020-08" db="EMBL/GenBank/DDBJ databases">
        <title>Sequencing the genomes of 1000 actinobacteria strains.</title>
        <authorList>
            <person name="Klenk H.-P."/>
        </authorList>
    </citation>
    <scope>NUCLEOTIDE SEQUENCE [LARGE SCALE GENOMIC DNA]</scope>
    <source>
        <strain evidence="3 4">DSM 11053</strain>
    </source>
</reference>
<keyword evidence="2" id="KW-0812">Transmembrane</keyword>
<organism evidence="3 4">
    <name type="scientific">Microlunatus antarcticus</name>
    <dbReference type="NCBI Taxonomy" id="53388"/>
    <lineage>
        <taxon>Bacteria</taxon>
        <taxon>Bacillati</taxon>
        <taxon>Actinomycetota</taxon>
        <taxon>Actinomycetes</taxon>
        <taxon>Propionibacteriales</taxon>
        <taxon>Propionibacteriaceae</taxon>
        <taxon>Microlunatus</taxon>
    </lineage>
</organism>
<keyword evidence="1" id="KW-0175">Coiled coil</keyword>
<proteinExistence type="predicted"/>
<keyword evidence="2" id="KW-0472">Membrane</keyword>
<comment type="caution">
    <text evidence="3">The sequence shown here is derived from an EMBL/GenBank/DDBJ whole genome shotgun (WGS) entry which is preliminary data.</text>
</comment>
<name>A0A7W5JUF1_9ACTN</name>
<dbReference type="Proteomes" id="UP000565572">
    <property type="component" value="Unassembled WGS sequence"/>
</dbReference>
<keyword evidence="4" id="KW-1185">Reference proteome</keyword>
<feature type="transmembrane region" description="Helical" evidence="2">
    <location>
        <begin position="401"/>
        <end position="420"/>
    </location>
</feature>
<evidence type="ECO:0000313" key="4">
    <source>
        <dbReference type="Proteomes" id="UP000565572"/>
    </source>
</evidence>
<dbReference type="RefSeq" id="WP_183337470.1">
    <property type="nucleotide sequence ID" value="NZ_JACHZG010000001.1"/>
</dbReference>
<dbReference type="EMBL" id="JACHZG010000001">
    <property type="protein sequence ID" value="MBB3326544.1"/>
    <property type="molecule type" value="Genomic_DNA"/>
</dbReference>
<keyword evidence="2" id="KW-1133">Transmembrane helix</keyword>
<dbReference type="AlphaFoldDB" id="A0A7W5JUF1"/>